<dbReference type="GO" id="GO:0000329">
    <property type="term" value="C:fungal-type vacuole membrane"/>
    <property type="evidence" value="ECO:0007669"/>
    <property type="project" value="TreeGrafter"/>
</dbReference>
<feature type="transmembrane region" description="Helical" evidence="8">
    <location>
        <begin position="366"/>
        <end position="383"/>
    </location>
</feature>
<feature type="transmembrane region" description="Helical" evidence="8">
    <location>
        <begin position="178"/>
        <end position="200"/>
    </location>
</feature>
<comment type="caution">
    <text evidence="9">The sequence shown here is derived from an EMBL/GenBank/DDBJ whole genome shotgun (WGS) entry which is preliminary data.</text>
</comment>
<feature type="region of interest" description="Disordered" evidence="7">
    <location>
        <begin position="205"/>
        <end position="224"/>
    </location>
</feature>
<comment type="similarity">
    <text evidence="2">Belongs to the SLC29A/ENT transporter (TC 2.A.57) family.</text>
</comment>
<feature type="transmembrane region" description="Helical" evidence="8">
    <location>
        <begin position="111"/>
        <end position="128"/>
    </location>
</feature>
<dbReference type="OrthoDB" id="46396at2759"/>
<evidence type="ECO:0000313" key="9">
    <source>
        <dbReference type="EMBL" id="KAG8627148.1"/>
    </source>
</evidence>
<dbReference type="InterPro" id="IPR036259">
    <property type="entry name" value="MFS_trans_sf"/>
</dbReference>
<dbReference type="PANTHER" id="PTHR10332:SF88">
    <property type="entry name" value="EQUILIBRATIVE NUCLEOSIDE TRANSPORTER 1, ISOFORM A"/>
    <property type="match status" value="1"/>
</dbReference>
<feature type="transmembrane region" description="Helical" evidence="8">
    <location>
        <begin position="293"/>
        <end position="313"/>
    </location>
</feature>
<accession>A0A8K0PH70</accession>
<keyword evidence="5 8" id="KW-1133">Transmembrane helix</keyword>
<sequence>MDRIRAWFGRQEYQAIDDRIPEDGDARPSAVAGPAFSWIEYSIFVLLGISMLWAWNMFLAAGPYLEQRFHSNAWIAKNFQAAELSASTVGTLGMTLILTNMQKGASYSRRIFVALVLNSVVFTLLAISTKVFTSVTASSYFGFIIAMVLSTSVATGFFQNGIFAFVSGFGQSRYTQGIMVGQGIAGVLPCVAQIGLVLALSPSASPDAGTTDKPPEPPGSVPNAPPVPDTAALAYFSTSILISVLTFFSFSFLVKSRATEELKAAVHNDASSDRATSSGPKKRVPFRILARKLFWLASAVFATFVITMLFPVFTQKIMSNTSIDEAPRILYPASFIPLAFLMWNIGDLIGRVLTAYPKLLLTHRPMLLFLLAILRLVWIPMYYLCNIGGKGAVIKSDFFYLVVVQVLFGISNGYIGSLCMMGAADWVEPEEREAAGGFMGLCLVLGLAVGSLLSFFVSG</sequence>
<dbReference type="SUPFAM" id="SSF103473">
    <property type="entry name" value="MFS general substrate transporter"/>
    <property type="match status" value="1"/>
</dbReference>
<keyword evidence="6 8" id="KW-0472">Membrane</keyword>
<dbReference type="GO" id="GO:0034257">
    <property type="term" value="F:nicotinamide riboside transmembrane transporter activity"/>
    <property type="evidence" value="ECO:0007669"/>
    <property type="project" value="TreeGrafter"/>
</dbReference>
<evidence type="ECO:0008006" key="11">
    <source>
        <dbReference type="Google" id="ProtNLM"/>
    </source>
</evidence>
<evidence type="ECO:0000256" key="4">
    <source>
        <dbReference type="ARBA" id="ARBA00022692"/>
    </source>
</evidence>
<feature type="transmembrane region" description="Helical" evidence="8">
    <location>
        <begin position="435"/>
        <end position="457"/>
    </location>
</feature>
<name>A0A8K0PH70_9PEZI</name>
<gene>
    <name evidence="9" type="ORF">KVT40_004631</name>
</gene>
<dbReference type="Gene3D" id="1.20.1250.20">
    <property type="entry name" value="MFS general substrate transporter like domains"/>
    <property type="match status" value="1"/>
</dbReference>
<evidence type="ECO:0000313" key="10">
    <source>
        <dbReference type="Proteomes" id="UP000809789"/>
    </source>
</evidence>
<evidence type="ECO:0000256" key="2">
    <source>
        <dbReference type="ARBA" id="ARBA00007965"/>
    </source>
</evidence>
<protein>
    <recommendedName>
        <fullName evidence="11">Nucleoside transporter FUN26</fullName>
    </recommendedName>
</protein>
<keyword evidence="10" id="KW-1185">Reference proteome</keyword>
<proteinExistence type="inferred from homology"/>
<evidence type="ECO:0000256" key="3">
    <source>
        <dbReference type="ARBA" id="ARBA00022448"/>
    </source>
</evidence>
<dbReference type="PRINTS" id="PR01130">
    <property type="entry name" value="DERENTRNSPRT"/>
</dbReference>
<dbReference type="Proteomes" id="UP000809789">
    <property type="component" value="Unassembled WGS sequence"/>
</dbReference>
<keyword evidence="3" id="KW-0813">Transport</keyword>
<feature type="transmembrane region" description="Helical" evidence="8">
    <location>
        <begin position="398"/>
        <end position="423"/>
    </location>
</feature>
<dbReference type="PIRSF" id="PIRSF016379">
    <property type="entry name" value="ENT"/>
    <property type="match status" value="1"/>
</dbReference>
<feature type="transmembrane region" description="Helical" evidence="8">
    <location>
        <begin position="79"/>
        <end position="99"/>
    </location>
</feature>
<dbReference type="EMBL" id="JAESVG020000005">
    <property type="protein sequence ID" value="KAG8627148.1"/>
    <property type="molecule type" value="Genomic_DNA"/>
</dbReference>
<feature type="transmembrane region" description="Helical" evidence="8">
    <location>
        <begin position="140"/>
        <end position="166"/>
    </location>
</feature>
<evidence type="ECO:0000256" key="8">
    <source>
        <dbReference type="SAM" id="Phobius"/>
    </source>
</evidence>
<evidence type="ECO:0000256" key="1">
    <source>
        <dbReference type="ARBA" id="ARBA00004141"/>
    </source>
</evidence>
<dbReference type="Pfam" id="PF01733">
    <property type="entry name" value="Nucleoside_tran"/>
    <property type="match status" value="1"/>
</dbReference>
<evidence type="ECO:0000256" key="6">
    <source>
        <dbReference type="ARBA" id="ARBA00023136"/>
    </source>
</evidence>
<feature type="transmembrane region" description="Helical" evidence="8">
    <location>
        <begin position="232"/>
        <end position="254"/>
    </location>
</feature>
<reference evidence="9" key="1">
    <citation type="submission" date="2021-07" db="EMBL/GenBank/DDBJ databases">
        <title>Elsinoe batatas strain:CRI-CJ2 Genome sequencing and assembly.</title>
        <authorList>
            <person name="Huang L."/>
        </authorList>
    </citation>
    <scope>NUCLEOTIDE SEQUENCE</scope>
    <source>
        <strain evidence="9">CRI-CJ2</strain>
    </source>
</reference>
<keyword evidence="4 8" id="KW-0812">Transmembrane</keyword>
<dbReference type="PANTHER" id="PTHR10332">
    <property type="entry name" value="EQUILIBRATIVE NUCLEOSIDE TRANSPORTER"/>
    <property type="match status" value="1"/>
</dbReference>
<evidence type="ECO:0000256" key="5">
    <source>
        <dbReference type="ARBA" id="ARBA00022989"/>
    </source>
</evidence>
<dbReference type="AlphaFoldDB" id="A0A8K0PH70"/>
<dbReference type="InterPro" id="IPR002259">
    <property type="entry name" value="Eqnu_transpt"/>
</dbReference>
<dbReference type="GO" id="GO:0005886">
    <property type="term" value="C:plasma membrane"/>
    <property type="evidence" value="ECO:0007669"/>
    <property type="project" value="TreeGrafter"/>
</dbReference>
<organism evidence="9 10">
    <name type="scientific">Elsinoe batatas</name>
    <dbReference type="NCBI Taxonomy" id="2601811"/>
    <lineage>
        <taxon>Eukaryota</taxon>
        <taxon>Fungi</taxon>
        <taxon>Dikarya</taxon>
        <taxon>Ascomycota</taxon>
        <taxon>Pezizomycotina</taxon>
        <taxon>Dothideomycetes</taxon>
        <taxon>Dothideomycetidae</taxon>
        <taxon>Myriangiales</taxon>
        <taxon>Elsinoaceae</taxon>
        <taxon>Elsinoe</taxon>
    </lineage>
</organism>
<dbReference type="GO" id="GO:0015205">
    <property type="term" value="F:nucleobase transmembrane transporter activity"/>
    <property type="evidence" value="ECO:0007669"/>
    <property type="project" value="TreeGrafter"/>
</dbReference>
<comment type="subcellular location">
    <subcellularLocation>
        <location evidence="1">Membrane</location>
        <topology evidence="1">Multi-pass membrane protein</topology>
    </subcellularLocation>
</comment>
<evidence type="ECO:0000256" key="7">
    <source>
        <dbReference type="SAM" id="MobiDB-lite"/>
    </source>
</evidence>
<feature type="transmembrane region" description="Helical" evidence="8">
    <location>
        <begin position="38"/>
        <end position="59"/>
    </location>
</feature>